<evidence type="ECO:0000256" key="6">
    <source>
        <dbReference type="ARBA" id="ARBA00040529"/>
    </source>
</evidence>
<feature type="active site" description="Acyl-thioester intermediate" evidence="7">
    <location>
        <position position="92"/>
    </location>
</feature>
<dbReference type="PIRSF" id="PIRSF000429">
    <property type="entry name" value="Ac-CoA_Ac_transf"/>
    <property type="match status" value="1"/>
</dbReference>
<evidence type="ECO:0000259" key="9">
    <source>
        <dbReference type="Pfam" id="PF00108"/>
    </source>
</evidence>
<evidence type="ECO:0000313" key="11">
    <source>
        <dbReference type="EMBL" id="MCM6761913.1"/>
    </source>
</evidence>
<dbReference type="Pfam" id="PF00108">
    <property type="entry name" value="Thiolase_N"/>
    <property type="match status" value="1"/>
</dbReference>
<organism evidence="11 12">
    <name type="scientific">Rathayibacter rubneri</name>
    <dbReference type="NCBI Taxonomy" id="2950106"/>
    <lineage>
        <taxon>Bacteria</taxon>
        <taxon>Bacillati</taxon>
        <taxon>Actinomycetota</taxon>
        <taxon>Actinomycetes</taxon>
        <taxon>Micrococcales</taxon>
        <taxon>Microbacteriaceae</taxon>
        <taxon>Rathayibacter</taxon>
    </lineage>
</organism>
<dbReference type="PANTHER" id="PTHR18919:SF107">
    <property type="entry name" value="ACETYL-COA ACETYLTRANSFERASE, CYTOSOLIC"/>
    <property type="match status" value="1"/>
</dbReference>
<dbReference type="SUPFAM" id="SSF53901">
    <property type="entry name" value="Thiolase-like"/>
    <property type="match status" value="2"/>
</dbReference>
<dbReference type="PROSITE" id="PS00099">
    <property type="entry name" value="THIOLASE_3"/>
    <property type="match status" value="1"/>
</dbReference>
<dbReference type="EC" id="2.3.1.9" evidence="2"/>
<comment type="similarity">
    <text evidence="1 8">Belongs to the thiolase-like superfamily. Thiolase family.</text>
</comment>
<dbReference type="InterPro" id="IPR020615">
    <property type="entry name" value="Thiolase_acyl_enz_int_AS"/>
</dbReference>
<evidence type="ECO:0000256" key="8">
    <source>
        <dbReference type="RuleBase" id="RU003557"/>
    </source>
</evidence>
<dbReference type="InterPro" id="IPR020610">
    <property type="entry name" value="Thiolase_AS"/>
</dbReference>
<dbReference type="Proteomes" id="UP001155240">
    <property type="component" value="Unassembled WGS sequence"/>
</dbReference>
<dbReference type="PANTHER" id="PTHR18919">
    <property type="entry name" value="ACETYL-COA C-ACYLTRANSFERASE"/>
    <property type="match status" value="1"/>
</dbReference>
<evidence type="ECO:0000256" key="2">
    <source>
        <dbReference type="ARBA" id="ARBA00012705"/>
    </source>
</evidence>
<name>A0A9X2DYD4_9MICO</name>
<dbReference type="PROSITE" id="PS00737">
    <property type="entry name" value="THIOLASE_2"/>
    <property type="match status" value="1"/>
</dbReference>
<dbReference type="PROSITE" id="PS00098">
    <property type="entry name" value="THIOLASE_1"/>
    <property type="match status" value="1"/>
</dbReference>
<keyword evidence="12" id="KW-1185">Reference proteome</keyword>
<evidence type="ECO:0000313" key="12">
    <source>
        <dbReference type="Proteomes" id="UP001155240"/>
    </source>
</evidence>
<dbReference type="InterPro" id="IPR020617">
    <property type="entry name" value="Thiolase_C"/>
</dbReference>
<evidence type="ECO:0000256" key="5">
    <source>
        <dbReference type="ARBA" id="ARBA00030755"/>
    </source>
</evidence>
<sequence length="396" mass="40210">MTAEELVPVILGGARTPFARLGGAFAGLSATELGAHAVRAALERSGVEARDIDAVVLGQVIQAGAGQGPARQTAILAGLGWDVPTVTINKLCLSGLTAVIDAARLIRTGEASVVVAGGQESMTRTPHLLLGARDGIGVGARPLEDALLHDGLLDPFDHRIMGRVTDDGNAERGIRRERQDAYAALSHQRAAAARESGTLAEEIAPVTVPQRRGPDVTVSEDDGIRPGTTVEILAGLKPAFSPEGTITAGSSSPLTDGAAALVVASRGWALSRGLPWIAEIAEHGQVAGPDNSLHSQPSAAILRALDRRGGAVADLDLIEINEAFASVVLQSADDLGLAPESVNLDGGAIALGHPVGASGARLALHLALALRRRGGGLGVAALCGGGGQGEALLLQV</sequence>
<reference evidence="11" key="1">
    <citation type="submission" date="2022-06" db="EMBL/GenBank/DDBJ databases">
        <title>Whole genome shotgun sequencing (WGS) of Rathayibacter sp. ZW T2_19, isolated from stored onions (Allium cepa).</title>
        <authorList>
            <person name="Stoll D.A."/>
            <person name="Huch M."/>
        </authorList>
    </citation>
    <scope>NUCLEOTIDE SEQUENCE</scope>
    <source>
        <strain evidence="11">ZW T2_19</strain>
    </source>
</reference>
<dbReference type="InterPro" id="IPR002155">
    <property type="entry name" value="Thiolase"/>
</dbReference>
<dbReference type="Gene3D" id="3.40.47.10">
    <property type="match status" value="2"/>
</dbReference>
<evidence type="ECO:0000256" key="3">
    <source>
        <dbReference type="ARBA" id="ARBA00022679"/>
    </source>
</evidence>
<feature type="active site" description="Proton acceptor" evidence="7">
    <location>
        <position position="383"/>
    </location>
</feature>
<dbReference type="InterPro" id="IPR020616">
    <property type="entry name" value="Thiolase_N"/>
</dbReference>
<dbReference type="CDD" id="cd00751">
    <property type="entry name" value="thiolase"/>
    <property type="match status" value="1"/>
</dbReference>
<keyword evidence="4 8" id="KW-0012">Acyltransferase</keyword>
<keyword evidence="3 8" id="KW-0808">Transferase</keyword>
<feature type="domain" description="Thiolase N-terminal" evidence="9">
    <location>
        <begin position="9"/>
        <end position="266"/>
    </location>
</feature>
<proteinExistence type="inferred from homology"/>
<evidence type="ECO:0000256" key="1">
    <source>
        <dbReference type="ARBA" id="ARBA00010982"/>
    </source>
</evidence>
<gene>
    <name evidence="11" type="ORF">NB037_05715</name>
</gene>
<comment type="caution">
    <text evidence="11">The sequence shown here is derived from an EMBL/GenBank/DDBJ whole genome shotgun (WGS) entry which is preliminary data.</text>
</comment>
<feature type="domain" description="Thiolase C-terminal" evidence="10">
    <location>
        <begin position="275"/>
        <end position="395"/>
    </location>
</feature>
<evidence type="ECO:0000256" key="7">
    <source>
        <dbReference type="PIRSR" id="PIRSR000429-1"/>
    </source>
</evidence>
<dbReference type="AlphaFoldDB" id="A0A9X2DYD4"/>
<dbReference type="InterPro" id="IPR020613">
    <property type="entry name" value="Thiolase_CS"/>
</dbReference>
<dbReference type="NCBIfam" id="TIGR01930">
    <property type="entry name" value="AcCoA-C-Actrans"/>
    <property type="match status" value="1"/>
</dbReference>
<feature type="active site" description="Proton acceptor" evidence="7">
    <location>
        <position position="353"/>
    </location>
</feature>
<dbReference type="GO" id="GO:0003985">
    <property type="term" value="F:acetyl-CoA C-acetyltransferase activity"/>
    <property type="evidence" value="ECO:0007669"/>
    <property type="project" value="UniProtKB-EC"/>
</dbReference>
<protein>
    <recommendedName>
        <fullName evidence="6">Probable acetyl-CoA acetyltransferase</fullName>
        <ecNumber evidence="2">2.3.1.9</ecNumber>
    </recommendedName>
    <alternativeName>
        <fullName evidence="5">Acetoacetyl-CoA thiolase</fullName>
    </alternativeName>
</protein>
<accession>A0A9X2DYD4</accession>
<evidence type="ECO:0000259" key="10">
    <source>
        <dbReference type="Pfam" id="PF02803"/>
    </source>
</evidence>
<dbReference type="Pfam" id="PF02803">
    <property type="entry name" value="Thiolase_C"/>
    <property type="match status" value="1"/>
</dbReference>
<dbReference type="RefSeq" id="WP_251944333.1">
    <property type="nucleotide sequence ID" value="NZ_JAMRYM010000014.1"/>
</dbReference>
<evidence type="ECO:0000256" key="4">
    <source>
        <dbReference type="ARBA" id="ARBA00023315"/>
    </source>
</evidence>
<dbReference type="InterPro" id="IPR016039">
    <property type="entry name" value="Thiolase-like"/>
</dbReference>
<dbReference type="EMBL" id="JAMRYM010000014">
    <property type="protein sequence ID" value="MCM6761913.1"/>
    <property type="molecule type" value="Genomic_DNA"/>
</dbReference>